<accession>A0A6V7TZG7</accession>
<organism evidence="2 3">
    <name type="scientific">Meloidogyne enterolobii</name>
    <name type="common">Root-knot nematode worm</name>
    <name type="synonym">Meloidogyne mayaguensis</name>
    <dbReference type="NCBI Taxonomy" id="390850"/>
    <lineage>
        <taxon>Eukaryota</taxon>
        <taxon>Metazoa</taxon>
        <taxon>Ecdysozoa</taxon>
        <taxon>Nematoda</taxon>
        <taxon>Chromadorea</taxon>
        <taxon>Rhabditida</taxon>
        <taxon>Tylenchina</taxon>
        <taxon>Tylenchomorpha</taxon>
        <taxon>Tylenchoidea</taxon>
        <taxon>Meloidogynidae</taxon>
        <taxon>Meloidogyninae</taxon>
        <taxon>Meloidogyne</taxon>
    </lineage>
</organism>
<evidence type="ECO:0000313" key="3">
    <source>
        <dbReference type="Proteomes" id="UP000580250"/>
    </source>
</evidence>
<comment type="caution">
    <text evidence="2">The sequence shown here is derived from an EMBL/GenBank/DDBJ whole genome shotgun (WGS) entry which is preliminary data.</text>
</comment>
<evidence type="ECO:0000256" key="1">
    <source>
        <dbReference type="SAM" id="Phobius"/>
    </source>
</evidence>
<keyword evidence="1" id="KW-1133">Transmembrane helix</keyword>
<keyword evidence="1" id="KW-0472">Membrane</keyword>
<gene>
    <name evidence="2" type="ORF">MENT_LOCUS6190</name>
</gene>
<dbReference type="EMBL" id="CAJEWN010000023">
    <property type="protein sequence ID" value="CAD2139518.1"/>
    <property type="molecule type" value="Genomic_DNA"/>
</dbReference>
<name>A0A6V7TZG7_MELEN</name>
<keyword evidence="1" id="KW-0812">Transmembrane</keyword>
<proteinExistence type="predicted"/>
<feature type="transmembrane region" description="Helical" evidence="1">
    <location>
        <begin position="351"/>
        <end position="373"/>
    </location>
</feature>
<dbReference type="AlphaFoldDB" id="A0A6V7TZG7"/>
<protein>
    <submittedName>
        <fullName evidence="2">Uncharacterized protein</fullName>
    </submittedName>
</protein>
<evidence type="ECO:0000313" key="2">
    <source>
        <dbReference type="EMBL" id="CAD2139518.1"/>
    </source>
</evidence>
<dbReference type="Proteomes" id="UP000580250">
    <property type="component" value="Unassembled WGS sequence"/>
</dbReference>
<sequence length="725" mass="83475">MYHSARNMRAVLSHFSKMKHLDLSICDNDCFIKFYKDVIPEYISHFRKSSYYVNKMIFSGLIDAGLLRISSIQINNILGKLSKIDFSATNKNIYKYLVNLEGSPASSSLSLSNIIVDEPAETIKKHLITLLSMNIENLEFLCSNNGNMFDCDAKTFELVLLERPSISMNRTKKITTKCTIELNSTTNFVNNLMNYIQFLLLCCPNLESIDFDLTFDSKLKTDFFSYSGSYESTSDDSVSLLSPEEYVTNLELFFTAIIDYLKNLENGGKNLKIKIEFYSSFDDYIFDLIPKNNKLFSLGKHMEIENPPDGIYYVAPTAFIGRNIEVVDSIGRQHECLMFGMIMIMDIIREIFLTNMHIILTHILLIHMIFISVEWSKYHVYRMMFSILFLKNYFLKKFCHRVDLRITNGYTLFMYHSARNMRALLSHFSKMKRLHFATWDNDCFIGFYNEEIPNFIFPYLVSKNMLSGLLEAGLLNISSIQINNILGKLSKIDFSVTNKNIWKYLLSLEEGLSDSSISSSLNISKIIINEKAETIKKHLITLLSMNIETMEIICSDIKNIMFDCEPKTFELVLLERPSISMNRTKKITTKCTIELKSTTNFLNNLMNYIQFLLFCCPNLESIDFDFTFDSKLKTNFFSYSGSFEGSLSGSLSLSRLSLSLSLSGSSDDSVSSLSPEEFVANLELFFTSIIDFLKNLEKGGKDLKIKIEFYSTFFDFILMLVLNIF</sequence>
<reference evidence="2 3" key="1">
    <citation type="submission" date="2020-08" db="EMBL/GenBank/DDBJ databases">
        <authorList>
            <person name="Koutsovoulos G."/>
            <person name="Danchin GJ E."/>
        </authorList>
    </citation>
    <scope>NUCLEOTIDE SEQUENCE [LARGE SCALE GENOMIC DNA]</scope>
</reference>